<protein>
    <submittedName>
        <fullName evidence="2">Uncharacterized protein</fullName>
    </submittedName>
</protein>
<feature type="compositionally biased region" description="Low complexity" evidence="1">
    <location>
        <begin position="213"/>
        <end position="229"/>
    </location>
</feature>
<dbReference type="Proteomes" id="UP000326759">
    <property type="component" value="Unassembled WGS sequence"/>
</dbReference>
<evidence type="ECO:0000313" key="2">
    <source>
        <dbReference type="EMBL" id="KAB7505282.1"/>
    </source>
</evidence>
<keyword evidence="3" id="KW-1185">Reference proteome</keyword>
<dbReference type="OrthoDB" id="8300708at2759"/>
<feature type="region of interest" description="Disordered" evidence="1">
    <location>
        <begin position="90"/>
        <end position="118"/>
    </location>
</feature>
<accession>A0A5N5TFF1</accession>
<evidence type="ECO:0000256" key="1">
    <source>
        <dbReference type="SAM" id="MobiDB-lite"/>
    </source>
</evidence>
<dbReference type="AlphaFoldDB" id="A0A5N5TFF1"/>
<reference evidence="2 3" key="1">
    <citation type="journal article" date="2019" name="PLoS Biol.">
        <title>Sex chromosomes control vertical transmission of feminizing Wolbachia symbionts in an isopod.</title>
        <authorList>
            <person name="Becking T."/>
            <person name="Chebbi M.A."/>
            <person name="Giraud I."/>
            <person name="Moumen B."/>
            <person name="Laverre T."/>
            <person name="Caubet Y."/>
            <person name="Peccoud J."/>
            <person name="Gilbert C."/>
            <person name="Cordaux R."/>
        </authorList>
    </citation>
    <scope>NUCLEOTIDE SEQUENCE [LARGE SCALE GENOMIC DNA]</scope>
    <source>
        <strain evidence="2">ANa2</strain>
        <tissue evidence="2">Whole body excluding digestive tract and cuticle</tissue>
    </source>
</reference>
<dbReference type="EMBL" id="SEYY01001468">
    <property type="protein sequence ID" value="KAB7505282.1"/>
    <property type="molecule type" value="Genomic_DNA"/>
</dbReference>
<feature type="region of interest" description="Disordered" evidence="1">
    <location>
        <begin position="134"/>
        <end position="300"/>
    </location>
</feature>
<proteinExistence type="predicted"/>
<feature type="non-terminal residue" evidence="2">
    <location>
        <position position="1"/>
    </location>
</feature>
<evidence type="ECO:0000313" key="3">
    <source>
        <dbReference type="Proteomes" id="UP000326759"/>
    </source>
</evidence>
<gene>
    <name evidence="2" type="ORF">Anas_05319</name>
</gene>
<name>A0A5N5TFF1_9CRUS</name>
<organism evidence="2 3">
    <name type="scientific">Armadillidium nasatum</name>
    <dbReference type="NCBI Taxonomy" id="96803"/>
    <lineage>
        <taxon>Eukaryota</taxon>
        <taxon>Metazoa</taxon>
        <taxon>Ecdysozoa</taxon>
        <taxon>Arthropoda</taxon>
        <taxon>Crustacea</taxon>
        <taxon>Multicrustacea</taxon>
        <taxon>Malacostraca</taxon>
        <taxon>Eumalacostraca</taxon>
        <taxon>Peracarida</taxon>
        <taxon>Isopoda</taxon>
        <taxon>Oniscidea</taxon>
        <taxon>Crinocheta</taxon>
        <taxon>Armadillidiidae</taxon>
        <taxon>Armadillidium</taxon>
    </lineage>
</organism>
<sequence length="317" mass="33759">IQRMVISGGNFKPDTLKPKEVVSLLLDADIEKEYRSKQAERRVMEDQKLELNREKMRERMRKRYLEKKFEKEQVEKRRRLDEDLYDIDICGDQNTSSNPPSPTLSEGSQLGASLCGTDEGSNDALQIVDIEATSTSPATGTNASSTSVCLNSGNGDRLSPTSGPFRRQRKRGRPRGSGIRGRGDRVVESSHITTNGTLNPDDISLAGGGSGSGSSSSSSGGTSQGVNGSRVSNVEVASSLPTSNTPSSSNSGGTNTTSSKDLKRGRGRPRLLPLGPGHQGTRPPPALPVALGSTLGTSLSQEKKIYYPFSSSSSPSS</sequence>
<feature type="compositionally biased region" description="Polar residues" evidence="1">
    <location>
        <begin position="134"/>
        <end position="154"/>
    </location>
</feature>
<feature type="compositionally biased region" description="Low complexity" evidence="1">
    <location>
        <begin position="238"/>
        <end position="259"/>
    </location>
</feature>
<comment type="caution">
    <text evidence="2">The sequence shown here is derived from an EMBL/GenBank/DDBJ whole genome shotgun (WGS) entry which is preliminary data.</text>
</comment>